<dbReference type="Pfam" id="PF12906">
    <property type="entry name" value="RINGv"/>
    <property type="match status" value="1"/>
</dbReference>
<dbReference type="InterPro" id="IPR013083">
    <property type="entry name" value="Znf_RING/FYVE/PHD"/>
</dbReference>
<evidence type="ECO:0000256" key="7">
    <source>
        <dbReference type="ARBA" id="ARBA00022833"/>
    </source>
</evidence>
<keyword evidence="2" id="KW-0808">Transferase</keyword>
<dbReference type="GO" id="GO:0016020">
    <property type="term" value="C:membrane"/>
    <property type="evidence" value="ECO:0007669"/>
    <property type="project" value="UniProtKB-SubCell"/>
</dbReference>
<dbReference type="PANTHER" id="PTHR46065">
    <property type="entry name" value="E3 UBIQUITIN-PROTEIN LIGASE MARCH 2/3 FAMILY MEMBER"/>
    <property type="match status" value="1"/>
</dbReference>
<keyword evidence="6" id="KW-0833">Ubl conjugation pathway</keyword>
<dbReference type="SUPFAM" id="SSF57850">
    <property type="entry name" value="RING/U-box"/>
    <property type="match status" value="1"/>
</dbReference>
<gene>
    <name evidence="14" type="primary">LOC103522068</name>
</gene>
<organism evidence="13 14">
    <name type="scientific">Diaphorina citri</name>
    <name type="common">Asian citrus psyllid</name>
    <dbReference type="NCBI Taxonomy" id="121845"/>
    <lineage>
        <taxon>Eukaryota</taxon>
        <taxon>Metazoa</taxon>
        <taxon>Ecdysozoa</taxon>
        <taxon>Arthropoda</taxon>
        <taxon>Hexapoda</taxon>
        <taxon>Insecta</taxon>
        <taxon>Pterygota</taxon>
        <taxon>Neoptera</taxon>
        <taxon>Paraneoptera</taxon>
        <taxon>Hemiptera</taxon>
        <taxon>Sternorrhyncha</taxon>
        <taxon>Psylloidea</taxon>
        <taxon>Psyllidae</taxon>
        <taxon>Diaphorininae</taxon>
        <taxon>Diaphorina</taxon>
    </lineage>
</organism>
<keyword evidence="13" id="KW-1185">Reference proteome</keyword>
<feature type="transmembrane region" description="Helical" evidence="11">
    <location>
        <begin position="242"/>
        <end position="272"/>
    </location>
</feature>
<evidence type="ECO:0000313" key="14">
    <source>
        <dbReference type="RefSeq" id="XP_008485398.1"/>
    </source>
</evidence>
<dbReference type="KEGG" id="dci:103522068"/>
<evidence type="ECO:0000256" key="1">
    <source>
        <dbReference type="ARBA" id="ARBA00004141"/>
    </source>
</evidence>
<evidence type="ECO:0000256" key="8">
    <source>
        <dbReference type="ARBA" id="ARBA00022989"/>
    </source>
</evidence>
<evidence type="ECO:0000256" key="11">
    <source>
        <dbReference type="SAM" id="Phobius"/>
    </source>
</evidence>
<dbReference type="AlphaFoldDB" id="A0A1S3DNM3"/>
<evidence type="ECO:0000256" key="10">
    <source>
        <dbReference type="SAM" id="MobiDB-lite"/>
    </source>
</evidence>
<dbReference type="RefSeq" id="XP_008485398.1">
    <property type="nucleotide sequence ID" value="XM_008487176.2"/>
</dbReference>
<evidence type="ECO:0000256" key="6">
    <source>
        <dbReference type="ARBA" id="ARBA00022786"/>
    </source>
</evidence>
<evidence type="ECO:0000256" key="9">
    <source>
        <dbReference type="ARBA" id="ARBA00023136"/>
    </source>
</evidence>
<protein>
    <submittedName>
        <fullName evidence="14">E3 ubiquitin-protein ligase MARCH3-like</fullName>
    </submittedName>
</protein>
<keyword evidence="5" id="KW-0863">Zinc-finger</keyword>
<dbReference type="GeneID" id="103522068"/>
<dbReference type="Proteomes" id="UP000079169">
    <property type="component" value="Unplaced"/>
</dbReference>
<keyword evidence="3 11" id="KW-0812">Transmembrane</keyword>
<proteinExistence type="predicted"/>
<feature type="region of interest" description="Disordered" evidence="10">
    <location>
        <begin position="34"/>
        <end position="81"/>
    </location>
</feature>
<evidence type="ECO:0000256" key="3">
    <source>
        <dbReference type="ARBA" id="ARBA00022692"/>
    </source>
</evidence>
<keyword evidence="4" id="KW-0479">Metal-binding</keyword>
<sequence length="312" mass="35575">MDSVLQIFAVLTKQSTNFLYRKAQQNVCPSNVEENASDGAFEPAGAASTSDRNTASDDRVDDIDRQSGEKPVSNLESQRAEMRTNDDLSVTSFNSMGTKIFDKLMIQLDKPDSSDDEDMTICRICYGADQQNLLSICQCKGSIAYVHIECIERWLQECGVDKCDLCKYQFTTERLPTQTKLKSLLSWVKHVDNREDMEEMLTDFAATFLFSPFIILLTLSGYQTFSNNAIRIFVPMNNQLTFSLSGTLSTLSLITILSLVNSIGFSWLCYIFHKHYSRWYSWYRRSTIVKIVLPGDVRKETGVEDRQPNERD</sequence>
<evidence type="ECO:0000256" key="5">
    <source>
        <dbReference type="ARBA" id="ARBA00022771"/>
    </source>
</evidence>
<dbReference type="GO" id="GO:0004842">
    <property type="term" value="F:ubiquitin-protein transferase activity"/>
    <property type="evidence" value="ECO:0007669"/>
    <property type="project" value="TreeGrafter"/>
</dbReference>
<evidence type="ECO:0000256" key="2">
    <source>
        <dbReference type="ARBA" id="ARBA00022679"/>
    </source>
</evidence>
<feature type="domain" description="RING-CH-type" evidence="12">
    <location>
        <begin position="114"/>
        <end position="173"/>
    </location>
</feature>
<keyword evidence="8 11" id="KW-1133">Transmembrane helix</keyword>
<reference evidence="14" key="1">
    <citation type="submission" date="2025-08" db="UniProtKB">
        <authorList>
            <consortium name="RefSeq"/>
        </authorList>
    </citation>
    <scope>IDENTIFICATION</scope>
</reference>
<comment type="subcellular location">
    <subcellularLocation>
        <location evidence="1">Membrane</location>
        <topology evidence="1">Multi-pass membrane protein</topology>
    </subcellularLocation>
</comment>
<dbReference type="InterPro" id="IPR011016">
    <property type="entry name" value="Znf_RING-CH"/>
</dbReference>
<dbReference type="Gene3D" id="3.30.40.10">
    <property type="entry name" value="Zinc/RING finger domain, C3HC4 (zinc finger)"/>
    <property type="match status" value="1"/>
</dbReference>
<keyword evidence="9 11" id="KW-0472">Membrane</keyword>
<evidence type="ECO:0000259" key="12">
    <source>
        <dbReference type="PROSITE" id="PS51292"/>
    </source>
</evidence>
<dbReference type="OrthoDB" id="273089at2759"/>
<dbReference type="GO" id="GO:0008270">
    <property type="term" value="F:zinc ion binding"/>
    <property type="evidence" value="ECO:0007669"/>
    <property type="project" value="UniProtKB-KW"/>
</dbReference>
<dbReference type="SMART" id="SM00744">
    <property type="entry name" value="RINGv"/>
    <property type="match status" value="1"/>
</dbReference>
<feature type="compositionally biased region" description="Basic and acidic residues" evidence="10">
    <location>
        <begin position="54"/>
        <end position="68"/>
    </location>
</feature>
<dbReference type="GO" id="GO:0016567">
    <property type="term" value="P:protein ubiquitination"/>
    <property type="evidence" value="ECO:0007669"/>
    <property type="project" value="TreeGrafter"/>
</dbReference>
<dbReference type="PANTHER" id="PTHR46065:SF3">
    <property type="entry name" value="FI20425P1"/>
    <property type="match status" value="1"/>
</dbReference>
<dbReference type="STRING" id="121845.A0A1S3DNM3"/>
<keyword evidence="7" id="KW-0862">Zinc</keyword>
<dbReference type="PROSITE" id="PS51292">
    <property type="entry name" value="ZF_RING_CH"/>
    <property type="match status" value="1"/>
</dbReference>
<feature type="transmembrane region" description="Helical" evidence="11">
    <location>
        <begin position="204"/>
        <end position="222"/>
    </location>
</feature>
<dbReference type="PaxDb" id="121845-A0A1S3DNM3"/>
<evidence type="ECO:0000313" key="13">
    <source>
        <dbReference type="Proteomes" id="UP000079169"/>
    </source>
</evidence>
<accession>A0A1S3DNM3</accession>
<name>A0A1S3DNM3_DIACI</name>
<evidence type="ECO:0000256" key="4">
    <source>
        <dbReference type="ARBA" id="ARBA00022723"/>
    </source>
</evidence>
<dbReference type="OMA" id="TICRICY"/>